<accession>A0A318IY09</accession>
<gene>
    <name evidence="1" type="ORF">DFR38_1315</name>
</gene>
<keyword evidence="2" id="KW-1185">Reference proteome</keyword>
<dbReference type="Proteomes" id="UP000248395">
    <property type="component" value="Unassembled WGS sequence"/>
</dbReference>
<dbReference type="AlphaFoldDB" id="A0A318IY09"/>
<proteinExistence type="predicted"/>
<reference evidence="1 2" key="1">
    <citation type="submission" date="2018-05" db="EMBL/GenBank/DDBJ databases">
        <title>Genomic Encyclopedia of Type Strains, Phase IV (KMG-IV): sequencing the most valuable type-strain genomes for metagenomic binning, comparative biology and taxonomic classification.</title>
        <authorList>
            <person name="Goeker M."/>
        </authorList>
    </citation>
    <scope>NUCLEOTIDE SEQUENCE [LARGE SCALE GENOMIC DNA]</scope>
    <source>
        <strain evidence="1 2">DSM 25134</strain>
    </source>
</reference>
<organism evidence="1 2">
    <name type="scientific">Aquitalea magnusonii</name>
    <dbReference type="NCBI Taxonomy" id="332411"/>
    <lineage>
        <taxon>Bacteria</taxon>
        <taxon>Pseudomonadati</taxon>
        <taxon>Pseudomonadota</taxon>
        <taxon>Betaproteobacteria</taxon>
        <taxon>Neisseriales</taxon>
        <taxon>Chromobacteriaceae</taxon>
        <taxon>Aquitalea</taxon>
    </lineage>
</organism>
<evidence type="ECO:0000313" key="2">
    <source>
        <dbReference type="Proteomes" id="UP000248395"/>
    </source>
</evidence>
<evidence type="ECO:0000313" key="1">
    <source>
        <dbReference type="EMBL" id="PXX38857.1"/>
    </source>
</evidence>
<protein>
    <submittedName>
        <fullName evidence="1">Uncharacterized protein</fullName>
    </submittedName>
</protein>
<comment type="caution">
    <text evidence="1">The sequence shown here is derived from an EMBL/GenBank/DDBJ whole genome shotgun (WGS) entry which is preliminary data.</text>
</comment>
<sequence length="59" mass="6187">MTAVARFQWFIAAGFLLVVWLILVLTGYAPAGPLISTVQQGLVTVVAAHLIATPKGPTP</sequence>
<dbReference type="EMBL" id="QJKC01000031">
    <property type="protein sequence ID" value="PXX38857.1"/>
    <property type="molecule type" value="Genomic_DNA"/>
</dbReference>
<name>A0A318IY09_9NEIS</name>
<dbReference type="RefSeq" id="WP_059286278.1">
    <property type="nucleotide sequence ID" value="NZ_LNQU01000069.1"/>
</dbReference>